<comment type="caution">
    <text evidence="2">The sequence shown here is derived from an EMBL/GenBank/DDBJ whole genome shotgun (WGS) entry which is preliminary data.</text>
</comment>
<protein>
    <submittedName>
        <fullName evidence="2">Uncharacterized protein</fullName>
    </submittedName>
</protein>
<dbReference type="AlphaFoldDB" id="A0A8K0TGY4"/>
<reference evidence="2" key="1">
    <citation type="journal article" date="2021" name="Nat. Commun.">
        <title>Genetic determinants of endophytism in the Arabidopsis root mycobiome.</title>
        <authorList>
            <person name="Mesny F."/>
            <person name="Miyauchi S."/>
            <person name="Thiergart T."/>
            <person name="Pickel B."/>
            <person name="Atanasova L."/>
            <person name="Karlsson M."/>
            <person name="Huettel B."/>
            <person name="Barry K.W."/>
            <person name="Haridas S."/>
            <person name="Chen C."/>
            <person name="Bauer D."/>
            <person name="Andreopoulos W."/>
            <person name="Pangilinan J."/>
            <person name="LaButti K."/>
            <person name="Riley R."/>
            <person name="Lipzen A."/>
            <person name="Clum A."/>
            <person name="Drula E."/>
            <person name="Henrissat B."/>
            <person name="Kohler A."/>
            <person name="Grigoriev I.V."/>
            <person name="Martin F.M."/>
            <person name="Hacquard S."/>
        </authorList>
    </citation>
    <scope>NUCLEOTIDE SEQUENCE</scope>
    <source>
        <strain evidence="2">MPI-CAGE-AT-0016</strain>
    </source>
</reference>
<sequence length="295" mass="33200">MDIFLREKMARQLGAAREVDNAYYAFVPVWGENGTIQPVAKPRQRGPSNATNEVWISISKYIDRGHHDTSSDNRRRESIVCELYNATYHVSFSWVKGAQRIVGNTTLGHRMSFPSTEEAQREPDPSDMARHAYAAFMWVITDQVVGSMSWYEDGSKDQDDEAGVERDPALSDSDPTFDNKSNSRTDRPNDPSGSDLAKPSNSTTRPADRPTSQAPAQFGVIDTPLEHNVLLGCDDLDVFFDFSRRLYNYDDSRMTGLKDQRRRDKSLAGGLSFGRLIEQLSFNVAVSLFQNDLLT</sequence>
<proteinExistence type="predicted"/>
<keyword evidence="3" id="KW-1185">Reference proteome</keyword>
<feature type="region of interest" description="Disordered" evidence="1">
    <location>
        <begin position="151"/>
        <end position="215"/>
    </location>
</feature>
<dbReference type="Proteomes" id="UP000813385">
    <property type="component" value="Unassembled WGS sequence"/>
</dbReference>
<feature type="compositionally biased region" description="Polar residues" evidence="1">
    <location>
        <begin position="199"/>
        <end position="215"/>
    </location>
</feature>
<feature type="compositionally biased region" description="Basic and acidic residues" evidence="1">
    <location>
        <begin position="153"/>
        <end position="169"/>
    </location>
</feature>
<evidence type="ECO:0000313" key="3">
    <source>
        <dbReference type="Proteomes" id="UP000813385"/>
    </source>
</evidence>
<organism evidence="2 3">
    <name type="scientific">Plectosphaerella cucumerina</name>
    <dbReference type="NCBI Taxonomy" id="40658"/>
    <lineage>
        <taxon>Eukaryota</taxon>
        <taxon>Fungi</taxon>
        <taxon>Dikarya</taxon>
        <taxon>Ascomycota</taxon>
        <taxon>Pezizomycotina</taxon>
        <taxon>Sordariomycetes</taxon>
        <taxon>Hypocreomycetidae</taxon>
        <taxon>Glomerellales</taxon>
        <taxon>Plectosphaerellaceae</taxon>
        <taxon>Plectosphaerella</taxon>
    </lineage>
</organism>
<dbReference type="OrthoDB" id="5322539at2759"/>
<evidence type="ECO:0000313" key="2">
    <source>
        <dbReference type="EMBL" id="KAH7362275.1"/>
    </source>
</evidence>
<dbReference type="EMBL" id="JAGPXD010000003">
    <property type="protein sequence ID" value="KAH7362275.1"/>
    <property type="molecule type" value="Genomic_DNA"/>
</dbReference>
<accession>A0A8K0TGY4</accession>
<gene>
    <name evidence="2" type="ORF">B0T11DRAFT_82828</name>
</gene>
<evidence type="ECO:0000256" key="1">
    <source>
        <dbReference type="SAM" id="MobiDB-lite"/>
    </source>
</evidence>
<name>A0A8K0TGY4_9PEZI</name>